<keyword evidence="2" id="KW-1185">Reference proteome</keyword>
<protein>
    <submittedName>
        <fullName evidence="1">Uncharacterized protein</fullName>
    </submittedName>
</protein>
<organism evidence="1 2">
    <name type="scientific">Paraburkholderia diazotrophica</name>
    <dbReference type="NCBI Taxonomy" id="667676"/>
    <lineage>
        <taxon>Bacteria</taxon>
        <taxon>Pseudomonadati</taxon>
        <taxon>Pseudomonadota</taxon>
        <taxon>Betaproteobacteria</taxon>
        <taxon>Burkholderiales</taxon>
        <taxon>Burkholderiaceae</taxon>
        <taxon>Paraburkholderia</taxon>
    </lineage>
</organism>
<reference evidence="2" key="1">
    <citation type="submission" date="2016-10" db="EMBL/GenBank/DDBJ databases">
        <authorList>
            <person name="Varghese N."/>
            <person name="Submissions S."/>
        </authorList>
    </citation>
    <scope>NUCLEOTIDE SEQUENCE [LARGE SCALE GENOMIC DNA]</scope>
    <source>
        <strain evidence="2">LMG 26031</strain>
    </source>
</reference>
<dbReference type="EMBL" id="FNYE01000004">
    <property type="protein sequence ID" value="SEI81094.1"/>
    <property type="molecule type" value="Genomic_DNA"/>
</dbReference>
<name>A0A1H6TSC0_9BURK</name>
<evidence type="ECO:0000313" key="2">
    <source>
        <dbReference type="Proteomes" id="UP000198866"/>
    </source>
</evidence>
<dbReference type="Proteomes" id="UP000198866">
    <property type="component" value="Unassembled WGS sequence"/>
</dbReference>
<gene>
    <name evidence="1" type="ORF">SAMN05192539_1004183</name>
</gene>
<dbReference type="AlphaFoldDB" id="A0A1H6TSC0"/>
<proteinExistence type="predicted"/>
<dbReference type="OrthoDB" id="8779891at2"/>
<accession>A0A1H6TSC0</accession>
<dbReference type="RefSeq" id="WP_090864522.1">
    <property type="nucleotide sequence ID" value="NZ_FNYE01000004.1"/>
</dbReference>
<sequence length="70" mass="7757">MKMTIVTDSNGELVGAVHGHTLTEKQGGVEAKVSFPSSHKLHKVEVEDDIARITDPDEFHKRLLKHVPKS</sequence>
<evidence type="ECO:0000313" key="1">
    <source>
        <dbReference type="EMBL" id="SEI81094.1"/>
    </source>
</evidence>